<keyword evidence="3" id="KW-1185">Reference proteome</keyword>
<evidence type="ECO:0000313" key="3">
    <source>
        <dbReference type="Proteomes" id="UP000091820"/>
    </source>
</evidence>
<protein>
    <submittedName>
        <fullName evidence="2">Uncharacterized protein</fullName>
    </submittedName>
</protein>
<keyword evidence="1" id="KW-0472">Membrane</keyword>
<organism evidence="2 3">
    <name type="scientific">Glossina brevipalpis</name>
    <dbReference type="NCBI Taxonomy" id="37001"/>
    <lineage>
        <taxon>Eukaryota</taxon>
        <taxon>Metazoa</taxon>
        <taxon>Ecdysozoa</taxon>
        <taxon>Arthropoda</taxon>
        <taxon>Hexapoda</taxon>
        <taxon>Insecta</taxon>
        <taxon>Pterygota</taxon>
        <taxon>Neoptera</taxon>
        <taxon>Endopterygota</taxon>
        <taxon>Diptera</taxon>
        <taxon>Brachycera</taxon>
        <taxon>Muscomorpha</taxon>
        <taxon>Hippoboscoidea</taxon>
        <taxon>Glossinidae</taxon>
        <taxon>Glossina</taxon>
    </lineage>
</organism>
<keyword evidence="1" id="KW-1133">Transmembrane helix</keyword>
<dbReference type="Proteomes" id="UP000091820">
    <property type="component" value="Unassembled WGS sequence"/>
</dbReference>
<sequence>MQGVNNNSTSVNRNIIVWVNNEGNAIIENKPALLLAKATGNRNVPEAGNFDVFPYRPLGSTRHYTQQQPSTSQVVLVFVTIICFVFFNVVASCCCVSNIGWSK</sequence>
<accession>A0A1A9W6Y6</accession>
<evidence type="ECO:0000256" key="1">
    <source>
        <dbReference type="SAM" id="Phobius"/>
    </source>
</evidence>
<reference evidence="2" key="2">
    <citation type="submission" date="2020-05" db="UniProtKB">
        <authorList>
            <consortium name="EnsemblMetazoa"/>
        </authorList>
    </citation>
    <scope>IDENTIFICATION</scope>
    <source>
        <strain evidence="2">IAEA</strain>
    </source>
</reference>
<dbReference type="EnsemblMetazoa" id="GBRI008416-RA">
    <property type="protein sequence ID" value="GBRI008416-PA"/>
    <property type="gene ID" value="GBRI008416"/>
</dbReference>
<name>A0A1A9W6Y6_9MUSC</name>
<reference evidence="3" key="1">
    <citation type="submission" date="2014-03" db="EMBL/GenBank/DDBJ databases">
        <authorList>
            <person name="Aksoy S."/>
            <person name="Warren W."/>
            <person name="Wilson R.K."/>
        </authorList>
    </citation>
    <scope>NUCLEOTIDE SEQUENCE [LARGE SCALE GENOMIC DNA]</scope>
    <source>
        <strain evidence="3">IAEA</strain>
    </source>
</reference>
<proteinExistence type="predicted"/>
<feature type="transmembrane region" description="Helical" evidence="1">
    <location>
        <begin position="74"/>
        <end position="101"/>
    </location>
</feature>
<evidence type="ECO:0000313" key="2">
    <source>
        <dbReference type="EnsemblMetazoa" id="GBRI008416-PA"/>
    </source>
</evidence>
<dbReference type="AlphaFoldDB" id="A0A1A9W6Y6"/>
<keyword evidence="1" id="KW-0812">Transmembrane</keyword>
<dbReference type="VEuPathDB" id="VectorBase:GBRI008416"/>